<keyword evidence="2" id="KW-1185">Reference proteome</keyword>
<dbReference type="Proteomes" id="UP000598820">
    <property type="component" value="Unassembled WGS sequence"/>
</dbReference>
<comment type="caution">
    <text evidence="1">The sequence shown here is derived from an EMBL/GenBank/DDBJ whole genome shotgun (WGS) entry which is preliminary data.</text>
</comment>
<gene>
    <name evidence="1" type="ORF">IC229_26190</name>
</gene>
<name>A0A926Y1C9_9BACT</name>
<protein>
    <submittedName>
        <fullName evidence="1">Uncharacterized protein</fullName>
    </submittedName>
</protein>
<evidence type="ECO:0000313" key="2">
    <source>
        <dbReference type="Proteomes" id="UP000598820"/>
    </source>
</evidence>
<dbReference type="EMBL" id="JACWZY010000028">
    <property type="protein sequence ID" value="MBD2704161.1"/>
    <property type="molecule type" value="Genomic_DNA"/>
</dbReference>
<sequence length="174" mass="19284">MFYNTYWSNTKTSPDYYLFYAGASSILIYNTGVGNTCRIINNTFDRVGAEGGTGAATYLAVSRNGATTDIVNCSYMNVKNTDYNIHNGIPISFDNVNLSYSVFHSFEDQLAVPTDPARHLVNISNGIPTLPPCTDLYIDAGDNTILQRWPDLADTRAWPSAWPTTLTLVPRRKP</sequence>
<dbReference type="AlphaFoldDB" id="A0A926Y1C9"/>
<dbReference type="RefSeq" id="WP_190890500.1">
    <property type="nucleotide sequence ID" value="NZ_JACWZY010000028.1"/>
</dbReference>
<proteinExistence type="predicted"/>
<reference evidence="1" key="1">
    <citation type="submission" date="2020-09" db="EMBL/GenBank/DDBJ databases">
        <authorList>
            <person name="Kim M.K."/>
        </authorList>
    </citation>
    <scope>NUCLEOTIDE SEQUENCE</scope>
    <source>
        <strain evidence="1">BT702</strain>
    </source>
</reference>
<organism evidence="1 2">
    <name type="scientific">Spirosoma profusum</name>
    <dbReference type="NCBI Taxonomy" id="2771354"/>
    <lineage>
        <taxon>Bacteria</taxon>
        <taxon>Pseudomonadati</taxon>
        <taxon>Bacteroidota</taxon>
        <taxon>Cytophagia</taxon>
        <taxon>Cytophagales</taxon>
        <taxon>Cytophagaceae</taxon>
        <taxon>Spirosoma</taxon>
    </lineage>
</organism>
<evidence type="ECO:0000313" key="1">
    <source>
        <dbReference type="EMBL" id="MBD2704161.1"/>
    </source>
</evidence>
<accession>A0A926Y1C9</accession>